<keyword evidence="5 7" id="KW-0067">ATP-binding</keyword>
<dbReference type="InterPro" id="IPR033690">
    <property type="entry name" value="Adenylat_kinase_CS"/>
</dbReference>
<dbReference type="InterPro" id="IPR027417">
    <property type="entry name" value="P-loop_NTPase"/>
</dbReference>
<comment type="similarity">
    <text evidence="5 6">Belongs to the adenylate kinase family.</text>
</comment>
<feature type="binding site" evidence="5">
    <location>
        <position position="183"/>
    </location>
    <ligand>
        <name>Zn(2+)</name>
        <dbReference type="ChEBI" id="CHEBI:29105"/>
        <note>structural</note>
    </ligand>
</feature>
<evidence type="ECO:0000256" key="4">
    <source>
        <dbReference type="ARBA" id="ARBA00022777"/>
    </source>
</evidence>
<dbReference type="GO" id="GO:0005737">
    <property type="term" value="C:cytoplasm"/>
    <property type="evidence" value="ECO:0007669"/>
    <property type="project" value="UniProtKB-SubCell"/>
</dbReference>
<keyword evidence="5" id="KW-0963">Cytoplasm</keyword>
<feature type="domain" description="Adenylate kinase active site lid" evidence="8">
    <location>
        <begin position="157"/>
        <end position="192"/>
    </location>
</feature>
<feature type="binding site" evidence="5">
    <location>
        <position position="180"/>
    </location>
    <ligand>
        <name>Zn(2+)</name>
        <dbReference type="ChEBI" id="CHEBI:29105"/>
        <note>structural</note>
    </ligand>
</feature>
<keyword evidence="3 5" id="KW-0547">Nucleotide-binding</keyword>
<dbReference type="SUPFAM" id="SSF52540">
    <property type="entry name" value="P-loop containing nucleoside triphosphate hydrolases"/>
    <property type="match status" value="1"/>
</dbReference>
<comment type="function">
    <text evidence="5">Catalyzes the reversible transfer of the terminal phosphate group between ATP and AMP. Plays an important role in cellular energy homeostasis and in adenine nucleotide metabolism.</text>
</comment>
<feature type="binding site" evidence="5">
    <location>
        <position position="190"/>
    </location>
    <ligand>
        <name>AMP</name>
        <dbReference type="ChEBI" id="CHEBI:456215"/>
    </ligand>
</feature>
<keyword evidence="5" id="KW-0862">Zinc</keyword>
<evidence type="ECO:0000259" key="8">
    <source>
        <dbReference type="Pfam" id="PF05191"/>
    </source>
</evidence>
<feature type="binding site" evidence="5">
    <location>
        <position position="229"/>
    </location>
    <ligand>
        <name>ATP</name>
        <dbReference type="ChEBI" id="CHEBI:30616"/>
    </ligand>
</feature>
<dbReference type="AlphaFoldDB" id="A0A5C6CZJ8"/>
<feature type="binding site" evidence="5">
    <location>
        <position position="64"/>
    </location>
    <ligand>
        <name>AMP</name>
        <dbReference type="ChEBI" id="CHEBI:456215"/>
    </ligand>
</feature>
<dbReference type="PANTHER" id="PTHR23359">
    <property type="entry name" value="NUCLEOTIDE KINASE"/>
    <property type="match status" value="1"/>
</dbReference>
<dbReference type="Pfam" id="PF00406">
    <property type="entry name" value="ADK"/>
    <property type="match status" value="1"/>
</dbReference>
<dbReference type="PRINTS" id="PR00094">
    <property type="entry name" value="ADENYLTKNASE"/>
</dbReference>
<gene>
    <name evidence="9" type="primary">adk_1</name>
    <name evidence="5" type="synonym">adk</name>
    <name evidence="9" type="ORF">Pla144_01310</name>
</gene>
<comment type="subcellular location">
    <subcellularLocation>
        <location evidence="5 7">Cytoplasm</location>
    </subcellularLocation>
</comment>
<evidence type="ECO:0000313" key="9">
    <source>
        <dbReference type="EMBL" id="TWU29355.1"/>
    </source>
</evidence>
<feature type="binding site" evidence="5">
    <location>
        <position position="201"/>
    </location>
    <ligand>
        <name>AMP</name>
        <dbReference type="ChEBI" id="CHEBI:456215"/>
    </ligand>
</feature>
<dbReference type="EC" id="2.7.4.3" evidence="5 7"/>
<comment type="pathway">
    <text evidence="5">Purine metabolism; AMP biosynthesis via salvage pathway; AMP from ADP: step 1/1.</text>
</comment>
<evidence type="ECO:0000256" key="3">
    <source>
        <dbReference type="ARBA" id="ARBA00022741"/>
    </source>
</evidence>
<dbReference type="GO" id="GO:0004017">
    <property type="term" value="F:AMP kinase activity"/>
    <property type="evidence" value="ECO:0007669"/>
    <property type="project" value="UniProtKB-UniRule"/>
</dbReference>
<comment type="domain">
    <text evidence="5">Consists of three domains, a large central CORE domain and two small peripheral domains, NMPbind and LID, which undergo movements during catalysis. The LID domain closes over the site of phosphoryl transfer upon ATP binding. Assembling and dissambling the active center during each catalytic cycle provides an effective means to prevent ATP hydrolysis. Some bacteria have evolved a zinc-coordinating structure that stabilizes the LID domain.</text>
</comment>
<dbReference type="EMBL" id="SJPS01000001">
    <property type="protein sequence ID" value="TWU29355.1"/>
    <property type="molecule type" value="Genomic_DNA"/>
</dbReference>
<evidence type="ECO:0000256" key="7">
    <source>
        <dbReference type="RuleBase" id="RU003331"/>
    </source>
</evidence>
<evidence type="ECO:0000256" key="1">
    <source>
        <dbReference type="ARBA" id="ARBA00022679"/>
    </source>
</evidence>
<keyword evidence="10" id="KW-1185">Reference proteome</keyword>
<comment type="caution">
    <text evidence="5">Lacks conserved residue(s) required for the propagation of feature annotation.</text>
</comment>
<dbReference type="NCBIfam" id="TIGR01351">
    <property type="entry name" value="adk"/>
    <property type="match status" value="1"/>
</dbReference>
<accession>A0A5C6CZJ8</accession>
<dbReference type="Pfam" id="PF05191">
    <property type="entry name" value="ADK_lid"/>
    <property type="match status" value="1"/>
</dbReference>
<dbReference type="GO" id="GO:0008270">
    <property type="term" value="F:zinc ion binding"/>
    <property type="evidence" value="ECO:0007669"/>
    <property type="project" value="UniProtKB-UniRule"/>
</dbReference>
<feature type="binding site" evidence="5">
    <location>
        <position position="163"/>
    </location>
    <ligand>
        <name>Zn(2+)</name>
        <dbReference type="ChEBI" id="CHEBI:29105"/>
        <note>structural</note>
    </ligand>
</feature>
<feature type="binding site" evidence="5">
    <location>
        <begin position="38"/>
        <end position="43"/>
    </location>
    <ligand>
        <name>ATP</name>
        <dbReference type="ChEBI" id="CHEBI:30616"/>
    </ligand>
</feature>
<keyword evidence="4 5" id="KW-0418">Kinase</keyword>
<evidence type="ECO:0000313" key="10">
    <source>
        <dbReference type="Proteomes" id="UP000318437"/>
    </source>
</evidence>
<dbReference type="InterPro" id="IPR007862">
    <property type="entry name" value="Adenylate_kinase_lid-dom"/>
</dbReference>
<feature type="binding site" evidence="5">
    <location>
        <begin position="166"/>
        <end position="167"/>
    </location>
    <ligand>
        <name>ATP</name>
        <dbReference type="ChEBI" id="CHEBI:30616"/>
    </ligand>
</feature>
<dbReference type="InterPro" id="IPR006259">
    <property type="entry name" value="Adenyl_kin_sub"/>
</dbReference>
<keyword evidence="2 5" id="KW-0545">Nucleotide biosynthesis</keyword>
<keyword evidence="5" id="KW-0479">Metal-binding</keyword>
<sequence length="251" mass="27493">MSQHPNREGWLRGSNVACEPVVFSRKHPYRLVLLGPPGVGKGTQAELLCDHLGTCHLSTGELFRDSACAVNPSPAMASAQAAMNRGELVSDELVMSMIRERCGCLRCHGGFLLDGIPRTLSQAESMEIILGELGVALDAVLSYYLPLEEIIDRIGGRRTCAQCKAVFHISSRPSANENTCDHCGGALLQREDDRPEAVRVRMNSYAEATLPLTAYYAERNKLISIAAQGQPHEIFEHTLQSLQKHLGIPME</sequence>
<dbReference type="InterPro" id="IPR000850">
    <property type="entry name" value="Adenylat/UMP-CMP_kin"/>
</dbReference>
<dbReference type="Proteomes" id="UP000318437">
    <property type="component" value="Unassembled WGS sequence"/>
</dbReference>
<dbReference type="PROSITE" id="PS00113">
    <property type="entry name" value="ADENYLATE_KINASE"/>
    <property type="match status" value="1"/>
</dbReference>
<proteinExistence type="inferred from homology"/>
<dbReference type="RefSeq" id="WP_197530289.1">
    <property type="nucleotide sequence ID" value="NZ_SJPS01000001.1"/>
</dbReference>
<protein>
    <recommendedName>
        <fullName evidence="5 7">Adenylate kinase</fullName>
        <shortName evidence="5">AK</shortName>
        <ecNumber evidence="5 7">2.7.4.3</ecNumber>
    </recommendedName>
    <alternativeName>
        <fullName evidence="5">ATP-AMP transphosphorylase</fullName>
    </alternativeName>
    <alternativeName>
        <fullName evidence="5">ATP:AMP phosphotransferase</fullName>
    </alternativeName>
    <alternativeName>
        <fullName evidence="5">Adenylate monophosphate kinase</fullName>
    </alternativeName>
</protein>
<feature type="binding site" evidence="5">
    <location>
        <position position="160"/>
    </location>
    <ligand>
        <name>Zn(2+)</name>
        <dbReference type="ChEBI" id="CHEBI:29105"/>
        <note>structural</note>
    </ligand>
</feature>
<comment type="subunit">
    <text evidence="5 7">Monomer.</text>
</comment>
<dbReference type="HAMAP" id="MF_00235">
    <property type="entry name" value="Adenylate_kinase_Adk"/>
    <property type="match status" value="1"/>
</dbReference>
<feature type="region of interest" description="LID" evidence="5">
    <location>
        <begin position="156"/>
        <end position="193"/>
    </location>
</feature>
<dbReference type="CDD" id="cd01428">
    <property type="entry name" value="ADK"/>
    <property type="match status" value="1"/>
</dbReference>
<comment type="caution">
    <text evidence="9">The sequence shown here is derived from an EMBL/GenBank/DDBJ whole genome shotgun (WGS) entry which is preliminary data.</text>
</comment>
<evidence type="ECO:0000256" key="6">
    <source>
        <dbReference type="RuleBase" id="RU003330"/>
    </source>
</evidence>
<comment type="catalytic activity">
    <reaction evidence="5 7">
        <text>AMP + ATP = 2 ADP</text>
        <dbReference type="Rhea" id="RHEA:12973"/>
        <dbReference type="ChEBI" id="CHEBI:30616"/>
        <dbReference type="ChEBI" id="CHEBI:456215"/>
        <dbReference type="ChEBI" id="CHEBI:456216"/>
        <dbReference type="EC" id="2.7.4.3"/>
    </reaction>
</comment>
<feature type="binding site" evidence="5">
    <location>
        <begin position="87"/>
        <end position="89"/>
    </location>
    <ligand>
        <name>AMP</name>
        <dbReference type="ChEBI" id="CHEBI:456215"/>
    </ligand>
</feature>
<evidence type="ECO:0000256" key="5">
    <source>
        <dbReference type="HAMAP-Rule" id="MF_00235"/>
    </source>
</evidence>
<feature type="binding site" evidence="5">
    <location>
        <position position="59"/>
    </location>
    <ligand>
        <name>AMP</name>
        <dbReference type="ChEBI" id="CHEBI:456215"/>
    </ligand>
</feature>
<reference evidence="9 10" key="1">
    <citation type="submission" date="2019-02" db="EMBL/GenBank/DDBJ databases">
        <title>Deep-cultivation of Planctomycetes and their phenomic and genomic characterization uncovers novel biology.</title>
        <authorList>
            <person name="Wiegand S."/>
            <person name="Jogler M."/>
            <person name="Boedeker C."/>
            <person name="Pinto D."/>
            <person name="Vollmers J."/>
            <person name="Rivas-Marin E."/>
            <person name="Kohn T."/>
            <person name="Peeters S.H."/>
            <person name="Heuer A."/>
            <person name="Rast P."/>
            <person name="Oberbeckmann S."/>
            <person name="Bunk B."/>
            <person name="Jeske O."/>
            <person name="Meyerdierks A."/>
            <person name="Storesund J.E."/>
            <person name="Kallscheuer N."/>
            <person name="Luecker S."/>
            <person name="Lage O.M."/>
            <person name="Pohl T."/>
            <person name="Merkel B.J."/>
            <person name="Hornburger P."/>
            <person name="Mueller R.-W."/>
            <person name="Bruemmer F."/>
            <person name="Labrenz M."/>
            <person name="Spormann A.M."/>
            <person name="Op Den Camp H."/>
            <person name="Overmann J."/>
            <person name="Amann R."/>
            <person name="Jetten M.S.M."/>
            <person name="Mascher T."/>
            <person name="Medema M.H."/>
            <person name="Devos D.P."/>
            <person name="Kaster A.-K."/>
            <person name="Ovreas L."/>
            <person name="Rohde M."/>
            <person name="Galperin M.Y."/>
            <person name="Jogler C."/>
        </authorList>
    </citation>
    <scope>NUCLEOTIDE SEQUENCE [LARGE SCALE GENOMIC DNA]</scope>
    <source>
        <strain evidence="9 10">Pla144</strain>
    </source>
</reference>
<keyword evidence="1 5" id="KW-0808">Transferase</keyword>
<dbReference type="Gene3D" id="3.40.50.300">
    <property type="entry name" value="P-loop containing nucleotide triphosphate hydrolases"/>
    <property type="match status" value="1"/>
</dbReference>
<name>A0A5C6CZJ8_9BACT</name>
<feature type="binding site" evidence="5">
    <location>
        <position position="157"/>
    </location>
    <ligand>
        <name>ATP</name>
        <dbReference type="ChEBI" id="CHEBI:30616"/>
    </ligand>
</feature>
<dbReference type="GO" id="GO:0005524">
    <property type="term" value="F:ATP binding"/>
    <property type="evidence" value="ECO:0007669"/>
    <property type="project" value="UniProtKB-UniRule"/>
</dbReference>
<organism evidence="9 10">
    <name type="scientific">Bythopirellula polymerisocia</name>
    <dbReference type="NCBI Taxonomy" id="2528003"/>
    <lineage>
        <taxon>Bacteria</taxon>
        <taxon>Pseudomonadati</taxon>
        <taxon>Planctomycetota</taxon>
        <taxon>Planctomycetia</taxon>
        <taxon>Pirellulales</taxon>
        <taxon>Lacipirellulaceae</taxon>
        <taxon>Bythopirellula</taxon>
    </lineage>
</organism>
<dbReference type="GO" id="GO:0044209">
    <property type="term" value="P:AMP salvage"/>
    <property type="evidence" value="ECO:0007669"/>
    <property type="project" value="UniProtKB-UniRule"/>
</dbReference>
<feature type="binding site" evidence="5">
    <location>
        <position position="122"/>
    </location>
    <ligand>
        <name>AMP</name>
        <dbReference type="ChEBI" id="CHEBI:456215"/>
    </ligand>
</feature>
<dbReference type="UniPathway" id="UPA00588">
    <property type="reaction ID" value="UER00649"/>
</dbReference>
<evidence type="ECO:0000256" key="2">
    <source>
        <dbReference type="ARBA" id="ARBA00022727"/>
    </source>
</evidence>